<dbReference type="Proteomes" id="UP000192578">
    <property type="component" value="Unassembled WGS sequence"/>
</dbReference>
<comment type="caution">
    <text evidence="2">The sequence shown here is derived from an EMBL/GenBank/DDBJ whole genome shotgun (WGS) entry which is preliminary data.</text>
</comment>
<dbReference type="AlphaFoldDB" id="A0A1W0WCY3"/>
<evidence type="ECO:0000256" key="1">
    <source>
        <dbReference type="SAM" id="MobiDB-lite"/>
    </source>
</evidence>
<proteinExistence type="predicted"/>
<accession>A0A1W0WCY3</accession>
<evidence type="ECO:0000313" key="2">
    <source>
        <dbReference type="EMBL" id="OQV13028.1"/>
    </source>
</evidence>
<gene>
    <name evidence="2" type="ORF">BV898_12686</name>
</gene>
<dbReference type="EMBL" id="MTYJ01000131">
    <property type="protein sequence ID" value="OQV13028.1"/>
    <property type="molecule type" value="Genomic_DNA"/>
</dbReference>
<feature type="region of interest" description="Disordered" evidence="1">
    <location>
        <begin position="28"/>
        <end position="53"/>
    </location>
</feature>
<sequence length="153" mass="16863">MPRSKKKDKKGKKDHIEFPLLTPQEILYPSRDAKENKRNRGYVSSKLAQLSPKRRLNKIKLRTKPTGAEDLDALLMSVYNETFQTHTVAVPADQTDPLNGGPKDLLNGGPKDPLNGGSKDPLNGGPKDLLNGGPKDLLNGNRLKELTTKQLMA</sequence>
<evidence type="ECO:0000313" key="3">
    <source>
        <dbReference type="Proteomes" id="UP000192578"/>
    </source>
</evidence>
<organism evidence="2 3">
    <name type="scientific">Hypsibius exemplaris</name>
    <name type="common">Freshwater tardigrade</name>
    <dbReference type="NCBI Taxonomy" id="2072580"/>
    <lineage>
        <taxon>Eukaryota</taxon>
        <taxon>Metazoa</taxon>
        <taxon>Ecdysozoa</taxon>
        <taxon>Tardigrada</taxon>
        <taxon>Eutardigrada</taxon>
        <taxon>Parachela</taxon>
        <taxon>Hypsibioidea</taxon>
        <taxon>Hypsibiidae</taxon>
        <taxon>Hypsibius</taxon>
    </lineage>
</organism>
<name>A0A1W0WCY3_HYPEX</name>
<keyword evidence="3" id="KW-1185">Reference proteome</keyword>
<protein>
    <submittedName>
        <fullName evidence="2">Uncharacterized protein</fullName>
    </submittedName>
</protein>
<feature type="region of interest" description="Disordered" evidence="1">
    <location>
        <begin position="89"/>
        <end position="153"/>
    </location>
</feature>
<reference evidence="3" key="1">
    <citation type="submission" date="2017-01" db="EMBL/GenBank/DDBJ databases">
        <title>Comparative genomics of anhydrobiosis in the tardigrade Hypsibius dujardini.</title>
        <authorList>
            <person name="Yoshida Y."/>
            <person name="Koutsovoulos G."/>
            <person name="Laetsch D."/>
            <person name="Stevens L."/>
            <person name="Kumar S."/>
            <person name="Horikawa D."/>
            <person name="Ishino K."/>
            <person name="Komine S."/>
            <person name="Tomita M."/>
            <person name="Blaxter M."/>
            <person name="Arakawa K."/>
        </authorList>
    </citation>
    <scope>NUCLEOTIDE SEQUENCE [LARGE SCALE GENOMIC DNA]</scope>
    <source>
        <strain evidence="3">Z151</strain>
    </source>
</reference>